<dbReference type="InterPro" id="IPR050961">
    <property type="entry name" value="BolA/IbaG_stress_morph_reg"/>
</dbReference>
<dbReference type="InterPro" id="IPR036065">
    <property type="entry name" value="BolA-like_sf"/>
</dbReference>
<dbReference type="PIRSF" id="PIRSF003113">
    <property type="entry name" value="BolA"/>
    <property type="match status" value="1"/>
</dbReference>
<dbReference type="GO" id="GO:0005739">
    <property type="term" value="C:mitochondrion"/>
    <property type="evidence" value="ECO:0007669"/>
    <property type="project" value="TreeGrafter"/>
</dbReference>
<proteinExistence type="inferred from homology"/>
<evidence type="ECO:0000313" key="4">
    <source>
        <dbReference type="EMBL" id="KAL1495423.1"/>
    </source>
</evidence>
<dbReference type="Pfam" id="PF01722">
    <property type="entry name" value="BolA"/>
    <property type="match status" value="1"/>
</dbReference>
<dbReference type="Proteomes" id="UP001515480">
    <property type="component" value="Unassembled WGS sequence"/>
</dbReference>
<dbReference type="PANTHER" id="PTHR46229:SF2">
    <property type="entry name" value="BOLA-LIKE PROTEIN 1"/>
    <property type="match status" value="1"/>
</dbReference>
<comment type="similarity">
    <text evidence="1 2">Belongs to the BolA/IbaG family.</text>
</comment>
<dbReference type="AlphaFoldDB" id="A0AB34IDD8"/>
<evidence type="ECO:0008006" key="6">
    <source>
        <dbReference type="Google" id="ProtNLM"/>
    </source>
</evidence>
<dbReference type="EMBL" id="JBGBPQ010000032">
    <property type="protein sequence ID" value="KAL1495423.1"/>
    <property type="molecule type" value="Genomic_DNA"/>
</dbReference>
<gene>
    <name evidence="4" type="ORF">AB1Y20_016791</name>
</gene>
<feature type="region of interest" description="Disordered" evidence="3">
    <location>
        <begin position="91"/>
        <end position="111"/>
    </location>
</feature>
<protein>
    <recommendedName>
        <fullName evidence="6">BolA-like protein</fullName>
    </recommendedName>
</protein>
<sequence>MGVVEAAVRAKLTAAFAPEHLEVINESSNHCVPKGSETHFKVVVVSHQFAGLPPLERHRQVNAVLADELEGSAGPPVHALSIVAKTPEQWAKSNAVSPSPPCMGRTATVNR</sequence>
<dbReference type="Gene3D" id="3.10.20.90">
    <property type="entry name" value="Phosphatidylinositol 3-kinase Catalytic Subunit, Chain A, domain 1"/>
    <property type="match status" value="1"/>
</dbReference>
<evidence type="ECO:0000256" key="1">
    <source>
        <dbReference type="ARBA" id="ARBA00005578"/>
    </source>
</evidence>
<dbReference type="InterPro" id="IPR002634">
    <property type="entry name" value="BolA"/>
</dbReference>
<evidence type="ECO:0000313" key="5">
    <source>
        <dbReference type="Proteomes" id="UP001515480"/>
    </source>
</evidence>
<reference evidence="4 5" key="1">
    <citation type="journal article" date="2024" name="Science">
        <title>Giant polyketide synthase enzymes in the biosynthesis of giant marine polyether toxins.</title>
        <authorList>
            <person name="Fallon T.R."/>
            <person name="Shende V.V."/>
            <person name="Wierzbicki I.H."/>
            <person name="Pendleton A.L."/>
            <person name="Watervoot N.F."/>
            <person name="Auber R.P."/>
            <person name="Gonzalez D.J."/>
            <person name="Wisecaver J.H."/>
            <person name="Moore B.S."/>
        </authorList>
    </citation>
    <scope>NUCLEOTIDE SEQUENCE [LARGE SCALE GENOMIC DNA]</scope>
    <source>
        <strain evidence="4 5">12B1</strain>
    </source>
</reference>
<dbReference type="PANTHER" id="PTHR46229">
    <property type="entry name" value="BOLA TRANSCRIPTION REGULATOR"/>
    <property type="match status" value="1"/>
</dbReference>
<organism evidence="4 5">
    <name type="scientific">Prymnesium parvum</name>
    <name type="common">Toxic golden alga</name>
    <dbReference type="NCBI Taxonomy" id="97485"/>
    <lineage>
        <taxon>Eukaryota</taxon>
        <taxon>Haptista</taxon>
        <taxon>Haptophyta</taxon>
        <taxon>Prymnesiophyceae</taxon>
        <taxon>Prymnesiales</taxon>
        <taxon>Prymnesiaceae</taxon>
        <taxon>Prymnesium</taxon>
    </lineage>
</organism>
<evidence type="ECO:0000256" key="3">
    <source>
        <dbReference type="SAM" id="MobiDB-lite"/>
    </source>
</evidence>
<dbReference type="SUPFAM" id="SSF82657">
    <property type="entry name" value="BolA-like"/>
    <property type="match status" value="1"/>
</dbReference>
<keyword evidence="5" id="KW-1185">Reference proteome</keyword>
<evidence type="ECO:0000256" key="2">
    <source>
        <dbReference type="RuleBase" id="RU003860"/>
    </source>
</evidence>
<name>A0AB34IDD8_PRYPA</name>
<accession>A0AB34IDD8</accession>
<comment type="caution">
    <text evidence="4">The sequence shown here is derived from an EMBL/GenBank/DDBJ whole genome shotgun (WGS) entry which is preliminary data.</text>
</comment>